<dbReference type="Pfam" id="PF13359">
    <property type="entry name" value="DDE_Tnp_4"/>
    <property type="match status" value="1"/>
</dbReference>
<evidence type="ECO:0000256" key="3">
    <source>
        <dbReference type="ARBA" id="ARBA00006958"/>
    </source>
</evidence>
<comment type="caution">
    <text evidence="9">The sequence shown here is derived from an EMBL/GenBank/DDBJ whole genome shotgun (WGS) entry which is preliminary data.</text>
</comment>
<feature type="domain" description="DDE Tnp4" evidence="8">
    <location>
        <begin position="174"/>
        <end position="340"/>
    </location>
</feature>
<name>A0AAD7R8K7_9TELE</name>
<sequence length="403" mass="45424">MDRNKKRVLAIALLLDEEQKDVAKKDRRRSTWVHDILLKRKSLGEYHRLVQELRLDDARFQAYFRLNRGQFDHLLQMVGPNIAREETRYRETISAAERLCICLRYLSTGDSFRTIASSYRVGISTVAGIVHSVCKAIWNCLVAEYMPIPKKEDWKNMARDYQQLWDFPNCVGAIDGKHIVIQAPPSSGSEFYNYKGSFSIVLLAVVDARYRFTMVDVGAFGRSSDGGTLAASEFGKALREGTLDLPEDAPLPGADHLGPMPHVFVGDEAFPLRLNLMRPFPGQNLPREHEVHNYRLSRARRMVECAFGILASQWRVYKSVLGVSPKVADGVVKATCILHNFLRQSADEADQPGATIPTTEPQLRNIRRVGSNNATTEAQAVREKFASYFSSPAGQVAWQHNTI</sequence>
<keyword evidence="4" id="KW-0540">Nuclease</keyword>
<keyword evidence="10" id="KW-1185">Reference proteome</keyword>
<evidence type="ECO:0000256" key="6">
    <source>
        <dbReference type="ARBA" id="ARBA00022801"/>
    </source>
</evidence>
<organism evidence="9 10">
    <name type="scientific">Aldrovandia affinis</name>
    <dbReference type="NCBI Taxonomy" id="143900"/>
    <lineage>
        <taxon>Eukaryota</taxon>
        <taxon>Metazoa</taxon>
        <taxon>Chordata</taxon>
        <taxon>Craniata</taxon>
        <taxon>Vertebrata</taxon>
        <taxon>Euteleostomi</taxon>
        <taxon>Actinopterygii</taxon>
        <taxon>Neopterygii</taxon>
        <taxon>Teleostei</taxon>
        <taxon>Notacanthiformes</taxon>
        <taxon>Halosauridae</taxon>
        <taxon>Aldrovandia</taxon>
    </lineage>
</organism>
<dbReference type="PANTHER" id="PTHR22930:SF279">
    <property type="entry name" value="SIMILAR TO ENSANGP00000010363"/>
    <property type="match status" value="1"/>
</dbReference>
<comment type="cofactor">
    <cofactor evidence="1">
        <name>a divalent metal cation</name>
        <dbReference type="ChEBI" id="CHEBI:60240"/>
    </cofactor>
</comment>
<evidence type="ECO:0000313" key="10">
    <source>
        <dbReference type="Proteomes" id="UP001221898"/>
    </source>
</evidence>
<evidence type="ECO:0000259" key="8">
    <source>
        <dbReference type="Pfam" id="PF13359"/>
    </source>
</evidence>
<dbReference type="GO" id="GO:0016787">
    <property type="term" value="F:hydrolase activity"/>
    <property type="evidence" value="ECO:0007669"/>
    <property type="project" value="UniProtKB-KW"/>
</dbReference>
<protein>
    <recommendedName>
        <fullName evidence="8">DDE Tnp4 domain-containing protein</fullName>
    </recommendedName>
</protein>
<evidence type="ECO:0000256" key="5">
    <source>
        <dbReference type="ARBA" id="ARBA00022723"/>
    </source>
</evidence>
<dbReference type="InterPro" id="IPR045249">
    <property type="entry name" value="HARBI1-like"/>
</dbReference>
<dbReference type="GO" id="GO:0046872">
    <property type="term" value="F:metal ion binding"/>
    <property type="evidence" value="ECO:0007669"/>
    <property type="project" value="UniProtKB-KW"/>
</dbReference>
<dbReference type="PANTHER" id="PTHR22930">
    <property type="match status" value="1"/>
</dbReference>
<dbReference type="InterPro" id="IPR027806">
    <property type="entry name" value="HARBI1_dom"/>
</dbReference>
<dbReference type="AlphaFoldDB" id="A0AAD7R8K7"/>
<dbReference type="Proteomes" id="UP001221898">
    <property type="component" value="Unassembled WGS sequence"/>
</dbReference>
<accession>A0AAD7R8K7</accession>
<keyword evidence="7" id="KW-0539">Nucleus</keyword>
<evidence type="ECO:0000256" key="1">
    <source>
        <dbReference type="ARBA" id="ARBA00001968"/>
    </source>
</evidence>
<gene>
    <name evidence="9" type="ORF">AAFF_G00306880</name>
</gene>
<dbReference type="EMBL" id="JAINUG010000442">
    <property type="protein sequence ID" value="KAJ8371602.1"/>
    <property type="molecule type" value="Genomic_DNA"/>
</dbReference>
<evidence type="ECO:0000256" key="4">
    <source>
        <dbReference type="ARBA" id="ARBA00022722"/>
    </source>
</evidence>
<comment type="similarity">
    <text evidence="3">Belongs to the HARBI1 family.</text>
</comment>
<evidence type="ECO:0000256" key="7">
    <source>
        <dbReference type="ARBA" id="ARBA00023242"/>
    </source>
</evidence>
<comment type="subcellular location">
    <subcellularLocation>
        <location evidence="2">Nucleus</location>
    </subcellularLocation>
</comment>
<keyword evidence="5" id="KW-0479">Metal-binding</keyword>
<reference evidence="9" key="1">
    <citation type="journal article" date="2023" name="Science">
        <title>Genome structures resolve the early diversification of teleost fishes.</title>
        <authorList>
            <person name="Parey E."/>
            <person name="Louis A."/>
            <person name="Montfort J."/>
            <person name="Bouchez O."/>
            <person name="Roques C."/>
            <person name="Iampietro C."/>
            <person name="Lluch J."/>
            <person name="Castinel A."/>
            <person name="Donnadieu C."/>
            <person name="Desvignes T."/>
            <person name="Floi Bucao C."/>
            <person name="Jouanno E."/>
            <person name="Wen M."/>
            <person name="Mejri S."/>
            <person name="Dirks R."/>
            <person name="Jansen H."/>
            <person name="Henkel C."/>
            <person name="Chen W.J."/>
            <person name="Zahm M."/>
            <person name="Cabau C."/>
            <person name="Klopp C."/>
            <person name="Thompson A.W."/>
            <person name="Robinson-Rechavi M."/>
            <person name="Braasch I."/>
            <person name="Lecointre G."/>
            <person name="Bobe J."/>
            <person name="Postlethwait J.H."/>
            <person name="Berthelot C."/>
            <person name="Roest Crollius H."/>
            <person name="Guiguen Y."/>
        </authorList>
    </citation>
    <scope>NUCLEOTIDE SEQUENCE</scope>
    <source>
        <strain evidence="9">NC1722</strain>
    </source>
</reference>
<evidence type="ECO:0000313" key="9">
    <source>
        <dbReference type="EMBL" id="KAJ8371602.1"/>
    </source>
</evidence>
<evidence type="ECO:0000256" key="2">
    <source>
        <dbReference type="ARBA" id="ARBA00004123"/>
    </source>
</evidence>
<proteinExistence type="inferred from homology"/>
<keyword evidence="6" id="KW-0378">Hydrolase</keyword>
<dbReference type="GO" id="GO:0004518">
    <property type="term" value="F:nuclease activity"/>
    <property type="evidence" value="ECO:0007669"/>
    <property type="project" value="UniProtKB-KW"/>
</dbReference>
<dbReference type="GO" id="GO:0005634">
    <property type="term" value="C:nucleus"/>
    <property type="evidence" value="ECO:0007669"/>
    <property type="project" value="UniProtKB-SubCell"/>
</dbReference>